<dbReference type="InterPro" id="IPR015931">
    <property type="entry name" value="Acnase/IPM_dHydase_lsu_aba_1/3"/>
</dbReference>
<protein>
    <recommendedName>
        <fullName evidence="5">Aconitate hydratase A</fullName>
        <ecNumber evidence="4">4.2.1.3</ecNumber>
    </recommendedName>
    <alternativeName>
        <fullName evidence="13">Iron-responsive protein-like</fullName>
    </alternativeName>
    <alternativeName>
        <fullName evidence="12">RNA-binding protein</fullName>
    </alternativeName>
</protein>
<dbReference type="InterPro" id="IPR015928">
    <property type="entry name" value="Aconitase/3IPM_dehydase_swvl"/>
</dbReference>
<keyword evidence="7" id="KW-0479">Metal-binding</keyword>
<evidence type="ECO:0000256" key="12">
    <source>
        <dbReference type="ARBA" id="ARBA00031081"/>
    </source>
</evidence>
<accession>A0AAE7NWC1</accession>
<proteinExistence type="inferred from homology"/>
<evidence type="ECO:0000256" key="1">
    <source>
        <dbReference type="ARBA" id="ARBA00001966"/>
    </source>
</evidence>
<dbReference type="InterPro" id="IPR036008">
    <property type="entry name" value="Aconitase_4Fe-4S_dom"/>
</dbReference>
<evidence type="ECO:0000259" key="15">
    <source>
        <dbReference type="Pfam" id="PF00694"/>
    </source>
</evidence>
<comment type="cofactor">
    <cofactor evidence="1">
        <name>[4Fe-4S] cluster</name>
        <dbReference type="ChEBI" id="CHEBI:49883"/>
    </cofactor>
</comment>
<dbReference type="Gene3D" id="3.20.19.10">
    <property type="entry name" value="Aconitase, domain 4"/>
    <property type="match status" value="1"/>
</dbReference>
<dbReference type="PROSITE" id="PS01244">
    <property type="entry name" value="ACONITASE_2"/>
    <property type="match status" value="1"/>
</dbReference>
<evidence type="ECO:0000256" key="7">
    <source>
        <dbReference type="ARBA" id="ARBA00022723"/>
    </source>
</evidence>
<feature type="domain" description="Aconitase/3-isopropylmalate dehydratase large subunit alpha/beta/alpha" evidence="14">
    <location>
        <begin position="14"/>
        <end position="202"/>
    </location>
</feature>
<keyword evidence="9" id="KW-0411">Iron-sulfur</keyword>
<dbReference type="PANTHER" id="PTHR11670">
    <property type="entry name" value="ACONITASE/IRON-RESPONSIVE ELEMENT FAMILY MEMBER"/>
    <property type="match status" value="1"/>
</dbReference>
<keyword evidence="6" id="KW-0004">4Fe-4S</keyword>
<gene>
    <name evidence="16" type="ORF">WN72_33575</name>
</gene>
<comment type="pathway">
    <text evidence="2">Carbohydrate metabolism; tricarboxylic acid cycle; isocitrate from oxaloacetate: step 2/2.</text>
</comment>
<dbReference type="InterPro" id="IPR001030">
    <property type="entry name" value="Acoase/IPM_deHydtase_lsu_aba"/>
</dbReference>
<keyword evidence="8" id="KW-0408">Iron</keyword>
<evidence type="ECO:0000256" key="6">
    <source>
        <dbReference type="ARBA" id="ARBA00022485"/>
    </source>
</evidence>
<dbReference type="Gene3D" id="3.30.499.10">
    <property type="entry name" value="Aconitase, domain 3"/>
    <property type="match status" value="1"/>
</dbReference>
<comment type="similarity">
    <text evidence="3">Belongs to the aconitase/IPM isomerase family.</text>
</comment>
<keyword evidence="10" id="KW-0456">Lyase</keyword>
<dbReference type="FunFam" id="3.20.19.10:FF:000001">
    <property type="entry name" value="Aconitate hydratase"/>
    <property type="match status" value="1"/>
</dbReference>
<sequence>MTRVNAASSSASSLSGIETTLAGPRNPAERVALGFVPASVSAEIKRLRGDAPVSVPIESERPEDGAILIAAITSCTTTANPQLMAGAGLLARNARQRGLTVPWWVKTSLSPGSRPTAGYLADSGLQADLDALGFHVTGFGCMTCIGNSGELDDRVNACVKEYGLLGAAVLSGNRNFEGRVHPSVKLAYLASPALVVAYALAGTVRRNLEREPITVGRNDTPVFLADIWPTQQQIDDALAPVIGPKLFARADSDNHEGRILWDTVSTGVSSSLFAWSGKSTYLRRPPYLDGMKMDKPAAENIYGARVFLVVGDRVTTDHISPAGSISEDSVAGQYLRAHGVRRADFNQFNTRRGNHEVMIRGGFSNPGLVNELLAPQGIKGGYVRIQPEGEVLPVFDAAMRYDKRHVPLVVVAGKEYGAGSSRDWAAKATALLGIRSVIAENFERIHRNNLISMGIWPLEFTSGLTRRDLALDGSEELDILGLDCELKPTAGVTLVVRRGDGSSQAFQLIVKVDTQAALQSLRHGGVLPQTLRELEETTRRAGQSRMRSV</sequence>
<dbReference type="Gene3D" id="6.10.190.10">
    <property type="match status" value="1"/>
</dbReference>
<evidence type="ECO:0000256" key="2">
    <source>
        <dbReference type="ARBA" id="ARBA00004717"/>
    </source>
</evidence>
<evidence type="ECO:0000256" key="13">
    <source>
        <dbReference type="ARBA" id="ARBA00031977"/>
    </source>
</evidence>
<evidence type="ECO:0000256" key="8">
    <source>
        <dbReference type="ARBA" id="ARBA00023004"/>
    </source>
</evidence>
<dbReference type="Pfam" id="PF00330">
    <property type="entry name" value="Aconitase"/>
    <property type="match status" value="1"/>
</dbReference>
<feature type="domain" description="Aconitase A/isopropylmalate dehydratase small subunit swivel" evidence="15">
    <location>
        <begin position="333"/>
        <end position="461"/>
    </location>
</feature>
<name>A0AAE7NWC1_9BRAD</name>
<evidence type="ECO:0000256" key="9">
    <source>
        <dbReference type="ARBA" id="ARBA00023014"/>
    </source>
</evidence>
<evidence type="ECO:0000256" key="5">
    <source>
        <dbReference type="ARBA" id="ARBA00019378"/>
    </source>
</evidence>
<evidence type="ECO:0000256" key="3">
    <source>
        <dbReference type="ARBA" id="ARBA00007185"/>
    </source>
</evidence>
<dbReference type="AlphaFoldDB" id="A0AAE7NWC1"/>
<evidence type="ECO:0000313" key="17">
    <source>
        <dbReference type="Proteomes" id="UP000594015"/>
    </source>
</evidence>
<dbReference type="EMBL" id="CP030050">
    <property type="protein sequence ID" value="QOZ70683.1"/>
    <property type="molecule type" value="Genomic_DNA"/>
</dbReference>
<dbReference type="SUPFAM" id="SSF52016">
    <property type="entry name" value="LeuD/IlvD-like"/>
    <property type="match status" value="1"/>
</dbReference>
<dbReference type="EC" id="4.2.1.3" evidence="4"/>
<reference evidence="16 17" key="1">
    <citation type="submission" date="2018-06" db="EMBL/GenBank/DDBJ databases">
        <title>Comparative genomics of Bradyrhizobium nodulating Arachidis hypogaea.</title>
        <authorList>
            <person name="Li Y."/>
        </authorList>
    </citation>
    <scope>NUCLEOTIDE SEQUENCE [LARGE SCALE GENOMIC DNA]</scope>
    <source>
        <strain evidence="16 17">CCBAU 051107</strain>
    </source>
</reference>
<dbReference type="InterPro" id="IPR000573">
    <property type="entry name" value="AconitaseA/IPMdHydase_ssu_swvl"/>
</dbReference>
<dbReference type="Proteomes" id="UP000594015">
    <property type="component" value="Chromosome"/>
</dbReference>
<evidence type="ECO:0000256" key="11">
    <source>
        <dbReference type="ARBA" id="ARBA00023501"/>
    </source>
</evidence>
<evidence type="ECO:0000256" key="4">
    <source>
        <dbReference type="ARBA" id="ARBA00012926"/>
    </source>
</evidence>
<dbReference type="InterPro" id="IPR018136">
    <property type="entry name" value="Aconitase_4Fe-4S_BS"/>
</dbReference>
<evidence type="ECO:0000256" key="10">
    <source>
        <dbReference type="ARBA" id="ARBA00023239"/>
    </source>
</evidence>
<dbReference type="Pfam" id="PF00694">
    <property type="entry name" value="Aconitase_C"/>
    <property type="match status" value="1"/>
</dbReference>
<evidence type="ECO:0000259" key="14">
    <source>
        <dbReference type="Pfam" id="PF00330"/>
    </source>
</evidence>
<dbReference type="PRINTS" id="PR00415">
    <property type="entry name" value="ACONITASE"/>
</dbReference>
<evidence type="ECO:0000313" key="16">
    <source>
        <dbReference type="EMBL" id="QOZ70683.1"/>
    </source>
</evidence>
<dbReference type="GO" id="GO:0051539">
    <property type="term" value="F:4 iron, 4 sulfur cluster binding"/>
    <property type="evidence" value="ECO:0007669"/>
    <property type="project" value="UniProtKB-KW"/>
</dbReference>
<dbReference type="KEGG" id="barh:WN72_33575"/>
<dbReference type="GO" id="GO:0003994">
    <property type="term" value="F:aconitate hydratase activity"/>
    <property type="evidence" value="ECO:0007669"/>
    <property type="project" value="UniProtKB-EC"/>
</dbReference>
<dbReference type="InterPro" id="IPR006249">
    <property type="entry name" value="Aconitase/IRP2"/>
</dbReference>
<dbReference type="GO" id="GO:0046872">
    <property type="term" value="F:metal ion binding"/>
    <property type="evidence" value="ECO:0007669"/>
    <property type="project" value="UniProtKB-KW"/>
</dbReference>
<organism evidence="16 17">
    <name type="scientific">Bradyrhizobium arachidis</name>
    <dbReference type="NCBI Taxonomy" id="858423"/>
    <lineage>
        <taxon>Bacteria</taxon>
        <taxon>Pseudomonadati</taxon>
        <taxon>Pseudomonadota</taxon>
        <taxon>Alphaproteobacteria</taxon>
        <taxon>Hyphomicrobiales</taxon>
        <taxon>Nitrobacteraceae</taxon>
        <taxon>Bradyrhizobium</taxon>
    </lineage>
</organism>
<dbReference type="SUPFAM" id="SSF53732">
    <property type="entry name" value="Aconitase iron-sulfur domain"/>
    <property type="match status" value="1"/>
</dbReference>
<comment type="catalytic activity">
    <reaction evidence="11">
        <text>citrate = D-threo-isocitrate</text>
        <dbReference type="Rhea" id="RHEA:10336"/>
        <dbReference type="ChEBI" id="CHEBI:15562"/>
        <dbReference type="ChEBI" id="CHEBI:16947"/>
        <dbReference type="EC" id="4.2.1.3"/>
    </reaction>
</comment>